<evidence type="ECO:0000256" key="5">
    <source>
        <dbReference type="SAM" id="Phobius"/>
    </source>
</evidence>
<keyword evidence="3 6" id="KW-0732">Signal</keyword>
<dbReference type="Gene3D" id="2.60.40.740">
    <property type="match status" value="1"/>
</dbReference>
<evidence type="ECO:0000256" key="2">
    <source>
        <dbReference type="ARBA" id="ARBA00022525"/>
    </source>
</evidence>
<feature type="chain" id="PRO_5042024871" evidence="6">
    <location>
        <begin position="27"/>
        <end position="472"/>
    </location>
</feature>
<dbReference type="Proteomes" id="UP001199319">
    <property type="component" value="Unassembled WGS sequence"/>
</dbReference>
<dbReference type="NCBIfam" id="TIGR04226">
    <property type="entry name" value="RrgB_K2N_iso_D2"/>
    <property type="match status" value="1"/>
</dbReference>
<dbReference type="InterPro" id="IPR019931">
    <property type="entry name" value="LPXTG_anchor"/>
</dbReference>
<protein>
    <submittedName>
        <fullName evidence="10">SpaH/EbpB family LPXTG-anchored major pilin</fullName>
    </submittedName>
</protein>
<evidence type="ECO:0000256" key="4">
    <source>
        <dbReference type="ARBA" id="ARBA00023088"/>
    </source>
</evidence>
<feature type="domain" description="SpaA-like prealbumin fold" evidence="9">
    <location>
        <begin position="314"/>
        <end position="411"/>
    </location>
</feature>
<dbReference type="InterPro" id="IPR026466">
    <property type="entry name" value="Fim_isopep_form_D2_dom"/>
</dbReference>
<evidence type="ECO:0000256" key="1">
    <source>
        <dbReference type="ARBA" id="ARBA00022512"/>
    </source>
</evidence>
<evidence type="ECO:0000259" key="7">
    <source>
        <dbReference type="Pfam" id="PF00746"/>
    </source>
</evidence>
<feature type="domain" description="Gram-positive cocci surface proteins LPxTG" evidence="7">
    <location>
        <begin position="435"/>
        <end position="467"/>
    </location>
</feature>
<dbReference type="AlphaFoldDB" id="A0AAE3AH45"/>
<proteinExistence type="predicted"/>
<evidence type="ECO:0000313" key="11">
    <source>
        <dbReference type="Proteomes" id="UP001199319"/>
    </source>
</evidence>
<feature type="transmembrane region" description="Helical" evidence="5">
    <location>
        <begin position="439"/>
        <end position="462"/>
    </location>
</feature>
<reference evidence="10" key="1">
    <citation type="submission" date="2021-10" db="EMBL/GenBank/DDBJ databases">
        <title>Anaerobic single-cell dispensing facilitates the cultivation of human gut bacteria.</title>
        <authorList>
            <person name="Afrizal A."/>
        </authorList>
    </citation>
    <scope>NUCLEOTIDE SEQUENCE</scope>
    <source>
        <strain evidence="10">CLA-AA-H272</strain>
    </source>
</reference>
<evidence type="ECO:0000259" key="8">
    <source>
        <dbReference type="Pfam" id="PF16569"/>
    </source>
</evidence>
<gene>
    <name evidence="10" type="ORF">LKD37_16385</name>
</gene>
<organism evidence="10 11">
    <name type="scientific">Brotocaccenecus cirricatena</name>
    <dbReference type="NCBI Taxonomy" id="3064195"/>
    <lineage>
        <taxon>Bacteria</taxon>
        <taxon>Bacillati</taxon>
        <taxon>Bacillota</taxon>
        <taxon>Clostridia</taxon>
        <taxon>Eubacteriales</taxon>
        <taxon>Oscillospiraceae</taxon>
        <taxon>Brotocaccenecus</taxon>
    </lineage>
</organism>
<feature type="signal peptide" evidence="6">
    <location>
        <begin position="1"/>
        <end position="26"/>
    </location>
</feature>
<evidence type="ECO:0000259" key="9">
    <source>
        <dbReference type="Pfam" id="PF17802"/>
    </source>
</evidence>
<accession>A0AAE3AH45</accession>
<dbReference type="InterPro" id="IPR032334">
    <property type="entry name" value="GramPos_pilinBB"/>
</dbReference>
<dbReference type="InterPro" id="IPR048052">
    <property type="entry name" value="FM1-like"/>
</dbReference>
<keyword evidence="5" id="KW-0472">Membrane</keyword>
<evidence type="ECO:0000256" key="6">
    <source>
        <dbReference type="SAM" id="SignalP"/>
    </source>
</evidence>
<feature type="domain" description="Gram-positive pilin backbone subunit 2 Cna-B-like" evidence="8">
    <location>
        <begin position="185"/>
        <end position="292"/>
    </location>
</feature>
<dbReference type="Pfam" id="PF00746">
    <property type="entry name" value="Gram_pos_anchor"/>
    <property type="match status" value="1"/>
</dbReference>
<dbReference type="SUPFAM" id="SSF49478">
    <property type="entry name" value="Cna protein B-type domain"/>
    <property type="match status" value="1"/>
</dbReference>
<dbReference type="NCBIfam" id="TIGR01167">
    <property type="entry name" value="LPXTG_anchor"/>
    <property type="match status" value="1"/>
</dbReference>
<dbReference type="Pfam" id="PF16569">
    <property type="entry name" value="GramPos_pilinBB"/>
    <property type="match status" value="1"/>
</dbReference>
<keyword evidence="4" id="KW-0572">Peptidoglycan-anchor</keyword>
<evidence type="ECO:0000256" key="3">
    <source>
        <dbReference type="ARBA" id="ARBA00022729"/>
    </source>
</evidence>
<keyword evidence="2" id="KW-0964">Secreted</keyword>
<keyword evidence="11" id="KW-1185">Reference proteome</keyword>
<dbReference type="Gene3D" id="2.60.40.10">
    <property type="entry name" value="Immunoglobulins"/>
    <property type="match status" value="1"/>
</dbReference>
<name>A0AAE3AH45_9FIRM</name>
<dbReference type="EMBL" id="JAJEPW010000098">
    <property type="protein sequence ID" value="MCC2131053.1"/>
    <property type="molecule type" value="Genomic_DNA"/>
</dbReference>
<keyword evidence="5" id="KW-0812">Transmembrane</keyword>
<comment type="caution">
    <text evidence="10">The sequence shown here is derived from an EMBL/GenBank/DDBJ whole genome shotgun (WGS) entry which is preliminary data.</text>
</comment>
<evidence type="ECO:0000313" key="10">
    <source>
        <dbReference type="EMBL" id="MCC2131053.1"/>
    </source>
</evidence>
<sequence>MKTMRKLFTVLLALAMTLALAVPAFAADTTGSITITNPQGDRTYTAYKIFDVTYSGDHYSYTISDTDAAFTTVKAYADVTANGLTLTPVGKTGKYNVSTGDSFSAASFAQYLKTNAGSLGTGTAFTKDGDTMKASGLTPGYYFVSGTSGTVCELATAENIQIRDKNEVPEIKKDVNDDDRTVEVGQKLTYTITGKVPSTKGYTEYTYEVTDTMSEGLTFNNDVKVTIGGVDVTAAATIKNNENGFVASINMMKYQDQIDAPVVITYTATVNEKAIQRNEETNTATLKYSNNPADKNSFGESHEEVEVFSFNIVINKYAAGSESTKLEGAKFVLKNAENKYYKYDAATKAATWVADKADATEVTTDDKGVARFDGLQADTYRLEETAAPAGYNQLTKDITIVLNKDGSATIDDAASTPGAAHSLTAGVANSTGTMLPETGGIGTVIFVALGALAVICTGVFLVTNKRMSKESF</sequence>
<dbReference type="Pfam" id="PF17802">
    <property type="entry name" value="SpaA"/>
    <property type="match status" value="1"/>
</dbReference>
<keyword evidence="1" id="KW-0134">Cell wall</keyword>
<dbReference type="NCBIfam" id="NF033902">
    <property type="entry name" value="iso_D2_wall_anc"/>
    <property type="match status" value="1"/>
</dbReference>
<keyword evidence="5" id="KW-1133">Transmembrane helix</keyword>
<dbReference type="InterPro" id="IPR041033">
    <property type="entry name" value="SpaA_PFL_dom_1"/>
</dbReference>
<dbReference type="InterPro" id="IPR013783">
    <property type="entry name" value="Ig-like_fold"/>
</dbReference>